<keyword evidence="4" id="KW-1185">Reference proteome</keyword>
<proteinExistence type="predicted"/>
<feature type="domain" description="Pyridoxamine 5'-phosphate oxidase N-terminal" evidence="2">
    <location>
        <begin position="44"/>
        <end position="150"/>
    </location>
</feature>
<dbReference type="Pfam" id="PF01243">
    <property type="entry name" value="PNPOx_N"/>
    <property type="match status" value="1"/>
</dbReference>
<evidence type="ECO:0000313" key="4">
    <source>
        <dbReference type="Proteomes" id="UP000198243"/>
    </source>
</evidence>
<dbReference type="Proteomes" id="UP000198243">
    <property type="component" value="Chromosome I"/>
</dbReference>
<dbReference type="InterPro" id="IPR011576">
    <property type="entry name" value="Pyridox_Oxase_N"/>
</dbReference>
<gene>
    <name evidence="3" type="ORF">GA0070607_5728</name>
</gene>
<protein>
    <submittedName>
        <fullName evidence="3">Pyridoxamine 5'-phosphate oxidase</fullName>
    </submittedName>
</protein>
<dbReference type="Gene3D" id="2.30.110.10">
    <property type="entry name" value="Electron Transport, Fmn-binding Protein, Chain A"/>
    <property type="match status" value="1"/>
</dbReference>
<evidence type="ECO:0000256" key="1">
    <source>
        <dbReference type="SAM" id="MobiDB-lite"/>
    </source>
</evidence>
<reference evidence="4" key="1">
    <citation type="submission" date="2016-06" db="EMBL/GenBank/DDBJ databases">
        <authorList>
            <person name="Varghese N."/>
            <person name="Submissions Spin"/>
        </authorList>
    </citation>
    <scope>NUCLEOTIDE SEQUENCE [LARGE SCALE GENOMIC DNA]</scope>
    <source>
        <strain evidence="4">DSM 44875</strain>
    </source>
</reference>
<name>A0A1C4XUB0_9ACTN</name>
<accession>A0A1C4XUB0</accession>
<feature type="region of interest" description="Disordered" evidence="1">
    <location>
        <begin position="1"/>
        <end position="35"/>
    </location>
</feature>
<evidence type="ECO:0000313" key="3">
    <source>
        <dbReference type="EMBL" id="SCF11681.1"/>
    </source>
</evidence>
<dbReference type="EMBL" id="LT607412">
    <property type="protein sequence ID" value="SCF11681.1"/>
    <property type="molecule type" value="Genomic_DNA"/>
</dbReference>
<dbReference type="InterPro" id="IPR012349">
    <property type="entry name" value="Split_barrel_FMN-bd"/>
</dbReference>
<dbReference type="AlphaFoldDB" id="A0A1C4XUB0"/>
<feature type="compositionally biased region" description="Polar residues" evidence="1">
    <location>
        <begin position="1"/>
        <end position="12"/>
    </location>
</feature>
<evidence type="ECO:0000259" key="2">
    <source>
        <dbReference type="Pfam" id="PF01243"/>
    </source>
</evidence>
<dbReference type="SUPFAM" id="SSF50475">
    <property type="entry name" value="FMN-binding split barrel"/>
    <property type="match status" value="1"/>
</dbReference>
<sequence>MVTPAMTHTDTTAVELPHDQAADPRPPAQRRRDTEHRLTHDVDVWVGSASTDGAPHLVPLSFHWDGETLLLATAADTPTGRNLAATRTARLALGDTRDVSMIEGDVEVLEIDALPRERADLFAAHTGFDPGALTTAYRWFRVSPRRIQAWREVNEMPGRELMRDGRWIV</sequence>
<organism evidence="3 4">
    <name type="scientific">Micromonospora coriariae</name>
    <dbReference type="NCBI Taxonomy" id="285665"/>
    <lineage>
        <taxon>Bacteria</taxon>
        <taxon>Bacillati</taxon>
        <taxon>Actinomycetota</taxon>
        <taxon>Actinomycetes</taxon>
        <taxon>Micromonosporales</taxon>
        <taxon>Micromonosporaceae</taxon>
        <taxon>Micromonospora</taxon>
    </lineage>
</organism>